<sequence length="200" mass="20979">MTVRTLLTAASAVLSLTLSTGLATAQDAPAPAARSSILDKAVNDVRVSGWIIYGPGQTTTLVESTVQGGFAQRIDLPRAGANPWDVGAAAVTTKPIQNGDVLAVAVWIRTERAPAGSDTGRVTLRLQGNAEPYPEIATESLEPGSEWKLYFTQATATRDYAPGEAAVNIQLAAASQTIELGPIFILDMGPDFDRSTLPTN</sequence>
<protein>
    <recommendedName>
        <fullName evidence="4">CBM-cenC domain-containing protein</fullName>
    </recommendedName>
</protein>
<dbReference type="InterPro" id="IPR008979">
    <property type="entry name" value="Galactose-bd-like_sf"/>
</dbReference>
<name>A0ABX7BLG6_9CAUL</name>
<feature type="chain" id="PRO_5046208616" description="CBM-cenC domain-containing protein" evidence="1">
    <location>
        <begin position="26"/>
        <end position="200"/>
    </location>
</feature>
<evidence type="ECO:0000313" key="3">
    <source>
        <dbReference type="Proteomes" id="UP000595448"/>
    </source>
</evidence>
<dbReference type="Proteomes" id="UP000595448">
    <property type="component" value="Chromosome"/>
</dbReference>
<gene>
    <name evidence="2" type="ORF">JIP62_14140</name>
</gene>
<reference evidence="2 3" key="1">
    <citation type="submission" date="2021-01" db="EMBL/GenBank/DDBJ databases">
        <title>Brevundimonas vitis sp. nov., an bacterium isolated from grape (Vitis vinifera).</title>
        <authorList>
            <person name="Jiang L."/>
            <person name="Lee J."/>
        </authorList>
    </citation>
    <scope>NUCLEOTIDE SEQUENCE [LARGE SCALE GENOMIC DNA]</scope>
    <source>
        <strain evidence="2 3">GRTSA-9</strain>
    </source>
</reference>
<accession>A0ABX7BLG6</accession>
<proteinExistence type="predicted"/>
<evidence type="ECO:0000313" key="2">
    <source>
        <dbReference type="EMBL" id="QQQ18413.1"/>
    </source>
</evidence>
<dbReference type="Gene3D" id="2.60.120.260">
    <property type="entry name" value="Galactose-binding domain-like"/>
    <property type="match status" value="1"/>
</dbReference>
<keyword evidence="1" id="KW-0732">Signal</keyword>
<feature type="signal peptide" evidence="1">
    <location>
        <begin position="1"/>
        <end position="25"/>
    </location>
</feature>
<evidence type="ECO:0000256" key="1">
    <source>
        <dbReference type="SAM" id="SignalP"/>
    </source>
</evidence>
<dbReference type="SUPFAM" id="SSF49785">
    <property type="entry name" value="Galactose-binding domain-like"/>
    <property type="match status" value="1"/>
</dbReference>
<evidence type="ECO:0008006" key="4">
    <source>
        <dbReference type="Google" id="ProtNLM"/>
    </source>
</evidence>
<organism evidence="2 3">
    <name type="scientific">Brevundimonas vitisensis</name>
    <dbReference type="NCBI Taxonomy" id="2800818"/>
    <lineage>
        <taxon>Bacteria</taxon>
        <taxon>Pseudomonadati</taxon>
        <taxon>Pseudomonadota</taxon>
        <taxon>Alphaproteobacteria</taxon>
        <taxon>Caulobacterales</taxon>
        <taxon>Caulobacteraceae</taxon>
        <taxon>Brevundimonas</taxon>
    </lineage>
</organism>
<keyword evidence="3" id="KW-1185">Reference proteome</keyword>
<dbReference type="EMBL" id="CP067977">
    <property type="protein sequence ID" value="QQQ18413.1"/>
    <property type="molecule type" value="Genomic_DNA"/>
</dbReference>
<dbReference type="RefSeq" id="WP_201102784.1">
    <property type="nucleotide sequence ID" value="NZ_CP067977.1"/>
</dbReference>